<gene>
    <name evidence="2" type="ORF">KKR89_05640</name>
</gene>
<dbReference type="GO" id="GO:0004497">
    <property type="term" value="F:monooxygenase activity"/>
    <property type="evidence" value="ECO:0007669"/>
    <property type="project" value="UniProtKB-KW"/>
</dbReference>
<dbReference type="RefSeq" id="WP_208197366.1">
    <property type="nucleotide sequence ID" value="NZ_CP076023.1"/>
</dbReference>
<evidence type="ECO:0000313" key="2">
    <source>
        <dbReference type="EMBL" id="QWC17088.1"/>
    </source>
</evidence>
<protein>
    <submittedName>
        <fullName evidence="2">FAD-dependent monooxygenase</fullName>
    </submittedName>
</protein>
<accession>A0ABX8GMD1</accession>
<keyword evidence="2" id="KW-0560">Oxidoreductase</keyword>
<dbReference type="InterPro" id="IPR036188">
    <property type="entry name" value="FAD/NAD-bd_sf"/>
</dbReference>
<evidence type="ECO:0000313" key="3">
    <source>
        <dbReference type="Proteomes" id="UP000679335"/>
    </source>
</evidence>
<dbReference type="PANTHER" id="PTHR42685:SF19">
    <property type="entry name" value="POSSIBLE OXIDOREDUCTASE"/>
    <property type="match status" value="1"/>
</dbReference>
<organism evidence="2 3">
    <name type="scientific">Cellulomonas dongxiuzhuiae</name>
    <dbReference type="NCBI Taxonomy" id="2819979"/>
    <lineage>
        <taxon>Bacteria</taxon>
        <taxon>Bacillati</taxon>
        <taxon>Actinomycetota</taxon>
        <taxon>Actinomycetes</taxon>
        <taxon>Micrococcales</taxon>
        <taxon>Cellulomonadaceae</taxon>
        <taxon>Cellulomonas</taxon>
    </lineage>
</organism>
<evidence type="ECO:0000259" key="1">
    <source>
        <dbReference type="Pfam" id="PF01494"/>
    </source>
</evidence>
<proteinExistence type="predicted"/>
<dbReference type="SUPFAM" id="SSF51905">
    <property type="entry name" value="FAD/NAD(P)-binding domain"/>
    <property type="match status" value="1"/>
</dbReference>
<dbReference type="PRINTS" id="PR00420">
    <property type="entry name" value="RNGMNOXGNASE"/>
</dbReference>
<keyword evidence="3" id="KW-1185">Reference proteome</keyword>
<reference evidence="2 3" key="1">
    <citation type="submission" date="2021-05" db="EMBL/GenBank/DDBJ databases">
        <title>Novel species in genus Cellulomonas.</title>
        <authorList>
            <person name="Zhang G."/>
        </authorList>
    </citation>
    <scope>NUCLEOTIDE SEQUENCE [LARGE SCALE GENOMIC DNA]</scope>
    <source>
        <strain evidence="3">zg-ZUI157</strain>
    </source>
</reference>
<dbReference type="EMBL" id="CP076023">
    <property type="protein sequence ID" value="QWC17088.1"/>
    <property type="molecule type" value="Genomic_DNA"/>
</dbReference>
<dbReference type="InterPro" id="IPR002938">
    <property type="entry name" value="FAD-bd"/>
</dbReference>
<keyword evidence="2" id="KW-0503">Monooxygenase</keyword>
<sequence>MPDTDVLVVGGGPVGLAAAVEARRRGHEVVVLEPRTGTVDKACGEGLMPGALRLLHAWDVDPAGHPIAGISYRSPAGHVDHRFRGSAGRGVRRTVLHRALRERAAALGAVTVTGRAGEVRVTPGGVEVAGISARHLLACDGLHSPVRRLVGLEPPARRPGRTDGRRYGLRRHHHLAPWTDLVEVHWSPVAEVYVTPVAADLVGVALLGPRGASLDAALAALPELAERLAGAPAGPVRGAGPLRQRSTRRTAGPVRLVGDASGYVDALTGEGLRVGFAQARAAVATLDDPAAYERAWWAATRDYRVLTSALVAWAASPLRPTIVPLARRSPGLFAAVVERLAA</sequence>
<name>A0ABX8GMD1_9CELL</name>
<dbReference type="Proteomes" id="UP000679335">
    <property type="component" value="Chromosome"/>
</dbReference>
<dbReference type="PANTHER" id="PTHR42685">
    <property type="entry name" value="GERANYLGERANYL DIPHOSPHATE REDUCTASE"/>
    <property type="match status" value="1"/>
</dbReference>
<feature type="domain" description="FAD-binding" evidence="1">
    <location>
        <begin position="3"/>
        <end position="153"/>
    </location>
</feature>
<dbReference type="Gene3D" id="3.50.50.60">
    <property type="entry name" value="FAD/NAD(P)-binding domain"/>
    <property type="match status" value="1"/>
</dbReference>
<dbReference type="Pfam" id="PF01494">
    <property type="entry name" value="FAD_binding_3"/>
    <property type="match status" value="1"/>
</dbReference>
<dbReference type="InterPro" id="IPR050407">
    <property type="entry name" value="Geranylgeranyl_reductase"/>
</dbReference>